<feature type="region of interest" description="Disordered" evidence="1">
    <location>
        <begin position="183"/>
        <end position="239"/>
    </location>
</feature>
<dbReference type="Proteomes" id="UP000053424">
    <property type="component" value="Unassembled WGS sequence"/>
</dbReference>
<feature type="domain" description="HNH nuclease" evidence="2">
    <location>
        <begin position="26"/>
        <end position="93"/>
    </location>
</feature>
<dbReference type="Pfam" id="PF13391">
    <property type="entry name" value="HNH_2"/>
    <property type="match status" value="1"/>
</dbReference>
<feature type="compositionally biased region" description="Low complexity" evidence="1">
    <location>
        <begin position="224"/>
        <end position="235"/>
    </location>
</feature>
<protein>
    <recommendedName>
        <fullName evidence="2">HNH nuclease domain-containing protein</fullName>
    </recommendedName>
</protein>
<dbReference type="OrthoDB" id="3267100at2759"/>
<reference evidence="3 4" key="1">
    <citation type="submission" date="2014-04" db="EMBL/GenBank/DDBJ databases">
        <authorList>
            <consortium name="DOE Joint Genome Institute"/>
            <person name="Kuo A."/>
            <person name="Gay G."/>
            <person name="Dore J."/>
            <person name="Kohler A."/>
            <person name="Nagy L.G."/>
            <person name="Floudas D."/>
            <person name="Copeland A."/>
            <person name="Barry K.W."/>
            <person name="Cichocki N."/>
            <person name="Veneault-Fourrey C."/>
            <person name="LaButti K."/>
            <person name="Lindquist E.A."/>
            <person name="Lipzen A."/>
            <person name="Lundell T."/>
            <person name="Morin E."/>
            <person name="Murat C."/>
            <person name="Sun H."/>
            <person name="Tunlid A."/>
            <person name="Henrissat B."/>
            <person name="Grigoriev I.V."/>
            <person name="Hibbett D.S."/>
            <person name="Martin F."/>
            <person name="Nordberg H.P."/>
            <person name="Cantor M.N."/>
            <person name="Hua S.X."/>
        </authorList>
    </citation>
    <scope>NUCLEOTIDE SEQUENCE [LARGE SCALE GENOMIC DNA]</scope>
    <source>
        <strain evidence="4">h7</strain>
    </source>
</reference>
<reference evidence="4" key="2">
    <citation type="submission" date="2015-01" db="EMBL/GenBank/DDBJ databases">
        <title>Evolutionary Origins and Diversification of the Mycorrhizal Mutualists.</title>
        <authorList>
            <consortium name="DOE Joint Genome Institute"/>
            <consortium name="Mycorrhizal Genomics Consortium"/>
            <person name="Kohler A."/>
            <person name="Kuo A."/>
            <person name="Nagy L.G."/>
            <person name="Floudas D."/>
            <person name="Copeland A."/>
            <person name="Barry K.W."/>
            <person name="Cichocki N."/>
            <person name="Veneault-Fourrey C."/>
            <person name="LaButti K."/>
            <person name="Lindquist E.A."/>
            <person name="Lipzen A."/>
            <person name="Lundell T."/>
            <person name="Morin E."/>
            <person name="Murat C."/>
            <person name="Riley R."/>
            <person name="Ohm R."/>
            <person name="Sun H."/>
            <person name="Tunlid A."/>
            <person name="Henrissat B."/>
            <person name="Grigoriev I.V."/>
            <person name="Hibbett D.S."/>
            <person name="Martin F."/>
        </authorList>
    </citation>
    <scope>NUCLEOTIDE SEQUENCE [LARGE SCALE GENOMIC DNA]</scope>
    <source>
        <strain evidence="4">h7</strain>
    </source>
</reference>
<name>A0A0C3CQY7_HEBCY</name>
<evidence type="ECO:0000313" key="4">
    <source>
        <dbReference type="Proteomes" id="UP000053424"/>
    </source>
</evidence>
<dbReference type="HOGENOM" id="CLU_052992_0_0_1"/>
<keyword evidence="4" id="KW-1185">Reference proteome</keyword>
<sequence length="286" mass="31962">MTVSSETTHSSDVGFRTDLQNREGYCAWTGIPYGTGLHIIPHRLGSEWLQLIVANRPRYSEDVATLSDINDIRNGVFSNPTIRQGFDQRDIAILKTPNHILCTEDIPPRHHRALMQPDMTYPRQQRYTPQWLVIPDAVTAMHIPNNSDATFKNQSKPKPSDLLLHYNYGVTAVKCWGRGQNVLREQANPPRPSRPVPASKNKSIRDTTVQKLERARLAGGAGAGSSTAGATDGLAESGGRAEWDEDDIVLFLWGNTPAAKERHLKQVGENTRRIEEWREGVPRVSV</sequence>
<organism evidence="3 4">
    <name type="scientific">Hebeloma cylindrosporum</name>
    <dbReference type="NCBI Taxonomy" id="76867"/>
    <lineage>
        <taxon>Eukaryota</taxon>
        <taxon>Fungi</taxon>
        <taxon>Dikarya</taxon>
        <taxon>Basidiomycota</taxon>
        <taxon>Agaricomycotina</taxon>
        <taxon>Agaricomycetes</taxon>
        <taxon>Agaricomycetidae</taxon>
        <taxon>Agaricales</taxon>
        <taxon>Agaricineae</taxon>
        <taxon>Hymenogastraceae</taxon>
        <taxon>Hebeloma</taxon>
    </lineage>
</organism>
<dbReference type="InterPro" id="IPR003615">
    <property type="entry name" value="HNH_nuc"/>
</dbReference>
<evidence type="ECO:0000313" key="3">
    <source>
        <dbReference type="EMBL" id="KIM46509.1"/>
    </source>
</evidence>
<proteinExistence type="predicted"/>
<evidence type="ECO:0000256" key="1">
    <source>
        <dbReference type="SAM" id="MobiDB-lite"/>
    </source>
</evidence>
<evidence type="ECO:0000259" key="2">
    <source>
        <dbReference type="Pfam" id="PF13391"/>
    </source>
</evidence>
<gene>
    <name evidence="3" type="ORF">M413DRAFT_441595</name>
</gene>
<accession>A0A0C3CQY7</accession>
<dbReference type="EMBL" id="KN831771">
    <property type="protein sequence ID" value="KIM46509.1"/>
    <property type="molecule type" value="Genomic_DNA"/>
</dbReference>
<dbReference type="AlphaFoldDB" id="A0A0C3CQY7"/>